<keyword evidence="2" id="KW-1185">Reference proteome</keyword>
<dbReference type="EMBL" id="AFRT01002257">
    <property type="protein sequence ID" value="ELU38110.1"/>
    <property type="molecule type" value="Genomic_DNA"/>
</dbReference>
<sequence>MLAGTSFKCVRTKTWGRSWSRSDGCNGRWVLLRSLLQIGLCAGGFFNFGGTRGRAGDNRRADGWYRVRYRSR</sequence>
<dbReference type="AlphaFoldDB" id="L8WJK8"/>
<organism evidence="1 2">
    <name type="scientific">Thanatephorus cucumeris (strain AG1-IA)</name>
    <name type="common">Rice sheath blight fungus</name>
    <name type="synonym">Rhizoctonia solani</name>
    <dbReference type="NCBI Taxonomy" id="983506"/>
    <lineage>
        <taxon>Eukaryota</taxon>
        <taxon>Fungi</taxon>
        <taxon>Dikarya</taxon>
        <taxon>Basidiomycota</taxon>
        <taxon>Agaricomycotina</taxon>
        <taxon>Agaricomycetes</taxon>
        <taxon>Cantharellales</taxon>
        <taxon>Ceratobasidiaceae</taxon>
        <taxon>Rhizoctonia</taxon>
        <taxon>Rhizoctonia solani AG-1</taxon>
    </lineage>
</organism>
<reference evidence="1 2" key="1">
    <citation type="journal article" date="2013" name="Nat. Commun.">
        <title>The evolution and pathogenic mechanisms of the rice sheath blight pathogen.</title>
        <authorList>
            <person name="Zheng A."/>
            <person name="Lin R."/>
            <person name="Xu L."/>
            <person name="Qin P."/>
            <person name="Tang C."/>
            <person name="Ai P."/>
            <person name="Zhang D."/>
            <person name="Liu Y."/>
            <person name="Sun Z."/>
            <person name="Feng H."/>
            <person name="Wang Y."/>
            <person name="Chen Y."/>
            <person name="Liang X."/>
            <person name="Fu R."/>
            <person name="Li Q."/>
            <person name="Zhang J."/>
            <person name="Yu X."/>
            <person name="Xie Z."/>
            <person name="Ding L."/>
            <person name="Guan P."/>
            <person name="Tang J."/>
            <person name="Liang Y."/>
            <person name="Wang S."/>
            <person name="Deng Q."/>
            <person name="Li S."/>
            <person name="Zhu J."/>
            <person name="Wang L."/>
            <person name="Liu H."/>
            <person name="Li P."/>
        </authorList>
    </citation>
    <scope>NUCLEOTIDE SEQUENCE [LARGE SCALE GENOMIC DNA]</scope>
    <source>
        <strain evidence="2">AG-1 IA</strain>
    </source>
</reference>
<evidence type="ECO:0000313" key="2">
    <source>
        <dbReference type="Proteomes" id="UP000011668"/>
    </source>
</evidence>
<proteinExistence type="predicted"/>
<comment type="caution">
    <text evidence="1">The sequence shown here is derived from an EMBL/GenBank/DDBJ whole genome shotgun (WGS) entry which is preliminary data.</text>
</comment>
<protein>
    <submittedName>
        <fullName evidence="1">Uncharacterized protein</fullName>
    </submittedName>
</protein>
<name>L8WJK8_THACA</name>
<evidence type="ECO:0000313" key="1">
    <source>
        <dbReference type="EMBL" id="ELU38110.1"/>
    </source>
</evidence>
<gene>
    <name evidence="1" type="ORF">AG1IA_07860</name>
</gene>
<accession>L8WJK8</accession>
<dbReference type="Proteomes" id="UP000011668">
    <property type="component" value="Unassembled WGS sequence"/>
</dbReference>
<dbReference type="HOGENOM" id="CLU_2723944_0_0_1"/>